<evidence type="ECO:0000256" key="7">
    <source>
        <dbReference type="SAM" id="SignalP"/>
    </source>
</evidence>
<feature type="domain" description="Membrane insertase YidC/Oxa/ALB C-terminal" evidence="8">
    <location>
        <begin position="138"/>
        <end position="329"/>
    </location>
</feature>
<evidence type="ECO:0000256" key="6">
    <source>
        <dbReference type="RuleBase" id="RU003945"/>
    </source>
</evidence>
<proteinExistence type="inferred from homology"/>
<sequence>MARRARRRGESLVLCLALCVACREGAVPKASGFCAGLQPPCHRRAGSVVTRRVDPDTAQSLSSLDFDTLKDVTTAVAQSPVLDPNVKYLYGADGEVLIDLASKKPLEDNWFNAACGFQAQMIKNLDQGLRFIGVPQAFGWAVLSYTCLVKVLLYPLEKTTARNIALNKMLAPKMAEMKETIKDKEVLSKRTVKIYERFNMNPLAGCVPVLLQIPIIWTLIFGVRRLASEHYEPFSEPWLWVPSLGEPNPGFEFSLDWLLSFQAGEPVIGWNIWLRQMILPVVLVGINAFPLLRQQQKGEEVGVTSYLPLLLTLWITTEFPQAICLYYLAFYGVKAVEDEYAKREICEEFPQFAIFEETGKFPEGNFDDVLFPSLHRAAKNGLITEIVERAEEGADINATDEQGLTPVAYAAGLGNVPAVAALCALGADVRCRDLQQNSLFHLAAAYDHVGVISYLDRFTEDDPEFSDNVWINWKNDLGYTVLDIAKQDSEVHSYLSSRLQPVAAPPMARSLD</sequence>
<accession>A0A812TUH7</accession>
<dbReference type="Pfam" id="PF02096">
    <property type="entry name" value="60KD_IMP"/>
    <property type="match status" value="1"/>
</dbReference>
<comment type="subcellular location">
    <subcellularLocation>
        <location evidence="1 6">Membrane</location>
        <topology evidence="1 6">Multi-pass membrane protein</topology>
    </subcellularLocation>
</comment>
<keyword evidence="10" id="KW-1185">Reference proteome</keyword>
<keyword evidence="7" id="KW-0732">Signal</keyword>
<dbReference type="GO" id="GO:0051205">
    <property type="term" value="P:protein insertion into membrane"/>
    <property type="evidence" value="ECO:0007669"/>
    <property type="project" value="TreeGrafter"/>
</dbReference>
<dbReference type="Proteomes" id="UP000604046">
    <property type="component" value="Unassembled WGS sequence"/>
</dbReference>
<dbReference type="OrthoDB" id="412655at2759"/>
<feature type="chain" id="PRO_5032644448" evidence="7">
    <location>
        <begin position="26"/>
        <end position="512"/>
    </location>
</feature>
<dbReference type="AlphaFoldDB" id="A0A812TUH7"/>
<keyword evidence="5" id="KW-0040">ANK repeat</keyword>
<feature type="repeat" description="ANK" evidence="5">
    <location>
        <begin position="402"/>
        <end position="434"/>
    </location>
</feature>
<dbReference type="InterPro" id="IPR001708">
    <property type="entry name" value="YidC/ALB3/OXA1/COX18"/>
</dbReference>
<comment type="similarity">
    <text evidence="6">Belongs to the OXA1/ALB3/YidC family.</text>
</comment>
<keyword evidence="2 6" id="KW-0812">Transmembrane</keyword>
<dbReference type="SUPFAM" id="SSF48403">
    <property type="entry name" value="Ankyrin repeat"/>
    <property type="match status" value="1"/>
</dbReference>
<dbReference type="EMBL" id="CAJNDS010002607">
    <property type="protein sequence ID" value="CAE7543062.1"/>
    <property type="molecule type" value="Genomic_DNA"/>
</dbReference>
<gene>
    <name evidence="9" type="primary">ALB3.2</name>
    <name evidence="9" type="ORF">SNAT2548_LOCUS30451</name>
</gene>
<dbReference type="Gene3D" id="1.25.40.20">
    <property type="entry name" value="Ankyrin repeat-containing domain"/>
    <property type="match status" value="1"/>
</dbReference>
<comment type="caution">
    <text evidence="9">The sequence shown here is derived from an EMBL/GenBank/DDBJ whole genome shotgun (WGS) entry which is preliminary data.</text>
</comment>
<dbReference type="InterPro" id="IPR002110">
    <property type="entry name" value="Ankyrin_rpt"/>
</dbReference>
<evidence type="ECO:0000256" key="2">
    <source>
        <dbReference type="ARBA" id="ARBA00022692"/>
    </source>
</evidence>
<dbReference type="PANTHER" id="PTHR12428">
    <property type="entry name" value="OXA1"/>
    <property type="match status" value="1"/>
</dbReference>
<dbReference type="InterPro" id="IPR036770">
    <property type="entry name" value="Ankyrin_rpt-contain_sf"/>
</dbReference>
<dbReference type="InterPro" id="IPR028055">
    <property type="entry name" value="YidC/Oxa/ALB_C"/>
</dbReference>
<evidence type="ECO:0000256" key="4">
    <source>
        <dbReference type="ARBA" id="ARBA00023136"/>
    </source>
</evidence>
<dbReference type="NCBIfam" id="TIGR03592">
    <property type="entry name" value="yidC_oxa1_cterm"/>
    <property type="match status" value="1"/>
</dbReference>
<evidence type="ECO:0000313" key="10">
    <source>
        <dbReference type="Proteomes" id="UP000604046"/>
    </source>
</evidence>
<dbReference type="Pfam" id="PF12796">
    <property type="entry name" value="Ank_2"/>
    <property type="match status" value="1"/>
</dbReference>
<protein>
    <submittedName>
        <fullName evidence="9">ALB3.2 protein</fullName>
    </submittedName>
</protein>
<keyword evidence="3" id="KW-1133">Transmembrane helix</keyword>
<evidence type="ECO:0000313" key="9">
    <source>
        <dbReference type="EMBL" id="CAE7543062.1"/>
    </source>
</evidence>
<feature type="signal peptide" evidence="7">
    <location>
        <begin position="1"/>
        <end position="25"/>
    </location>
</feature>
<evidence type="ECO:0000256" key="3">
    <source>
        <dbReference type="ARBA" id="ARBA00022989"/>
    </source>
</evidence>
<name>A0A812TUH7_9DINO</name>
<evidence type="ECO:0000256" key="5">
    <source>
        <dbReference type="PROSITE-ProRule" id="PRU00023"/>
    </source>
</evidence>
<evidence type="ECO:0000259" key="8">
    <source>
        <dbReference type="Pfam" id="PF02096"/>
    </source>
</evidence>
<evidence type="ECO:0000256" key="1">
    <source>
        <dbReference type="ARBA" id="ARBA00004141"/>
    </source>
</evidence>
<organism evidence="9 10">
    <name type="scientific">Symbiodinium natans</name>
    <dbReference type="NCBI Taxonomy" id="878477"/>
    <lineage>
        <taxon>Eukaryota</taxon>
        <taxon>Sar</taxon>
        <taxon>Alveolata</taxon>
        <taxon>Dinophyceae</taxon>
        <taxon>Suessiales</taxon>
        <taxon>Symbiodiniaceae</taxon>
        <taxon>Symbiodinium</taxon>
    </lineage>
</organism>
<dbReference type="GO" id="GO:0016020">
    <property type="term" value="C:membrane"/>
    <property type="evidence" value="ECO:0007669"/>
    <property type="project" value="UniProtKB-SubCell"/>
</dbReference>
<dbReference type="GO" id="GO:0032977">
    <property type="term" value="F:membrane insertase activity"/>
    <property type="evidence" value="ECO:0007669"/>
    <property type="project" value="InterPro"/>
</dbReference>
<dbReference type="PANTHER" id="PTHR12428:SF65">
    <property type="entry name" value="CYTOCHROME C OXIDASE ASSEMBLY PROTEIN COX18, MITOCHONDRIAL"/>
    <property type="match status" value="1"/>
</dbReference>
<keyword evidence="4" id="KW-0472">Membrane</keyword>
<dbReference type="PROSITE" id="PS50088">
    <property type="entry name" value="ANK_REPEAT"/>
    <property type="match status" value="1"/>
</dbReference>
<reference evidence="9" key="1">
    <citation type="submission" date="2021-02" db="EMBL/GenBank/DDBJ databases">
        <authorList>
            <person name="Dougan E. K."/>
            <person name="Rhodes N."/>
            <person name="Thang M."/>
            <person name="Chan C."/>
        </authorList>
    </citation>
    <scope>NUCLEOTIDE SEQUENCE</scope>
</reference>